<evidence type="ECO:0000313" key="2">
    <source>
        <dbReference type="Proteomes" id="UP000216857"/>
    </source>
</evidence>
<dbReference type="EMBL" id="NEVJ01000002">
    <property type="protein sequence ID" value="OZI23640.1"/>
    <property type="molecule type" value="Genomic_DNA"/>
</dbReference>
<name>A0A261RG85_9BORD</name>
<dbReference type="AlphaFoldDB" id="A0A261RG85"/>
<proteinExistence type="predicted"/>
<comment type="caution">
    <text evidence="1">The sequence shown here is derived from an EMBL/GenBank/DDBJ whole genome shotgun (WGS) entry which is preliminary data.</text>
</comment>
<sequence length="261" mass="27566">MPRLPPDRPPLLPRSAIVGLLAGAGVLPWPYSPHTAHAAPATHAMHAMAGAARWQAAHLPMAPPALPPGSRFIPLVDGMSIQGLSLSAYVFEAPMPPADLAAWLTARQPALRDLWIMPDAVVLAGIADGLHWVARMSDAGAGRTRGTISALPTERHVASPDPSGRGDPVQAVPWQLPGGRLLFELRSRDDDAMVVQQVWTHGSAPLPLGEKLARELAREGWTAAGGDAARQRWTRGRVTLLVTIVPLDPGSGVNAVVRIGA</sequence>
<evidence type="ECO:0000313" key="1">
    <source>
        <dbReference type="EMBL" id="OZI23640.1"/>
    </source>
</evidence>
<reference evidence="1" key="1">
    <citation type="submission" date="2017-05" db="EMBL/GenBank/DDBJ databases">
        <title>Complete and WGS of Bordetella genogroups.</title>
        <authorList>
            <person name="Spilker T."/>
            <person name="Lipuma J."/>
        </authorList>
    </citation>
    <scope>NUCLEOTIDE SEQUENCE</scope>
    <source>
        <strain evidence="1">AU21707</strain>
    </source>
</reference>
<keyword evidence="2" id="KW-1185">Reference proteome</keyword>
<dbReference type="Proteomes" id="UP000216857">
    <property type="component" value="Unassembled WGS sequence"/>
</dbReference>
<gene>
    <name evidence="1" type="ORF">CAL26_09380</name>
</gene>
<protein>
    <submittedName>
        <fullName evidence="1">Uncharacterized protein</fullName>
    </submittedName>
</protein>
<organism evidence="1 2">
    <name type="scientific">Bordetella genomosp. 9</name>
    <dbReference type="NCBI Taxonomy" id="1416803"/>
    <lineage>
        <taxon>Bacteria</taxon>
        <taxon>Pseudomonadati</taxon>
        <taxon>Pseudomonadota</taxon>
        <taxon>Betaproteobacteria</taxon>
        <taxon>Burkholderiales</taxon>
        <taxon>Alcaligenaceae</taxon>
        <taxon>Bordetella</taxon>
    </lineage>
</organism>
<accession>A0A261RG85</accession>